<accession>A0A246GEU9</accession>
<comment type="caution">
    <text evidence="2">The sequence shown here is derived from an EMBL/GenBank/DDBJ whole genome shotgun (WGS) entry which is preliminary data.</text>
</comment>
<reference evidence="2 3" key="1">
    <citation type="journal article" date="2017" name="Infect. Genet. Evol.">
        <title>Comparative genome analysis of fish pathogen Flavobacterium columnare reveals extensive sequence diversity within the species.</title>
        <authorList>
            <person name="Kayansamruaj P."/>
            <person name="Dong H.T."/>
            <person name="Hirono I."/>
            <person name="Kondo H."/>
            <person name="Senapin S."/>
            <person name="Rodkhum C."/>
        </authorList>
    </citation>
    <scope>NUCLEOTIDE SEQUENCE [LARGE SCALE GENOMIC DNA]</scope>
    <source>
        <strain evidence="2 3">1215</strain>
    </source>
</reference>
<dbReference type="EMBL" id="MTCZ01000325">
    <property type="protein sequence ID" value="OWP82631.1"/>
    <property type="molecule type" value="Genomic_DNA"/>
</dbReference>
<gene>
    <name evidence="2" type="ORF">BWK59_14835</name>
</gene>
<evidence type="ECO:0000313" key="3">
    <source>
        <dbReference type="Proteomes" id="UP000197768"/>
    </source>
</evidence>
<dbReference type="Proteomes" id="UP000197768">
    <property type="component" value="Unassembled WGS sequence"/>
</dbReference>
<evidence type="ECO:0000256" key="1">
    <source>
        <dbReference type="SAM" id="Phobius"/>
    </source>
</evidence>
<dbReference type="SUPFAM" id="SSF82185">
    <property type="entry name" value="Histone H3 K4-specific methyltransferase SET7/9 N-terminal domain"/>
    <property type="match status" value="1"/>
</dbReference>
<keyword evidence="1" id="KW-0812">Transmembrane</keyword>
<organism evidence="2 3">
    <name type="scientific">Flavobacterium davisii</name>
    <dbReference type="NCBI Taxonomy" id="2906077"/>
    <lineage>
        <taxon>Bacteria</taxon>
        <taxon>Pseudomonadati</taxon>
        <taxon>Bacteroidota</taxon>
        <taxon>Flavobacteriia</taxon>
        <taxon>Flavobacteriales</taxon>
        <taxon>Flavobacteriaceae</taxon>
        <taxon>Flavobacterium</taxon>
    </lineage>
</organism>
<protein>
    <recommendedName>
        <fullName evidence="4">MORN repeat variant</fullName>
    </recommendedName>
</protein>
<feature type="transmembrane region" description="Helical" evidence="1">
    <location>
        <begin position="12"/>
        <end position="29"/>
    </location>
</feature>
<evidence type="ECO:0000313" key="2">
    <source>
        <dbReference type="EMBL" id="OWP82631.1"/>
    </source>
</evidence>
<sequence length="268" mass="31372">MDHAKKQNRKQLLILIFTVIVFALCLLIYNKFMTNDQKVFILKEYSSKGNLLGINEYIIRDGDTIMHGKFINYFENGNKKSEGKFINGTLNGECLYYYDNGLKESNHFQKTTEISLEATWNYPNGQLEKYAMYTDFGKPLFIIKYDKKDIVDSYKGIPQLEIYQHKVDTISRNYEQIENHFVVGDKLKYSYLIANIPNAKRSIKIENISVDNSKVKRTLKHIEPCQWNVEEVLTKKGKNTIQSIVKYEFKDKVTPVFIDTLSFDIEVH</sequence>
<proteinExistence type="predicted"/>
<keyword evidence="1" id="KW-1133">Transmembrane helix</keyword>
<dbReference type="Gene3D" id="2.20.110.10">
    <property type="entry name" value="Histone H3 K4-specific methyltransferase SET7/9 N-terminal domain"/>
    <property type="match status" value="1"/>
</dbReference>
<keyword evidence="1" id="KW-0472">Membrane</keyword>
<name>A0A246GEU9_9FLAO</name>
<evidence type="ECO:0008006" key="4">
    <source>
        <dbReference type="Google" id="ProtNLM"/>
    </source>
</evidence>
<dbReference type="AlphaFoldDB" id="A0A246GEU9"/>